<sequence length="153" mass="17436">MSTSIQLSEIGSTPFEKLIGHNSAILEKWNELETTLFHHTTLDPNLLEQVRRTLAYGNGCEYCMVKAGRPSFDAKDERITNATAFAELFAIDHTSIQEAHFSLLRDVFTEKEISELCTFITFITASQRFGKIMNLTEDLQPNRDKGFEKVDRT</sequence>
<organism evidence="1 2">
    <name type="scientific">Salinimicrobium sediminis</name>
    <dbReference type="NCBI Taxonomy" id="1343891"/>
    <lineage>
        <taxon>Bacteria</taxon>
        <taxon>Pseudomonadati</taxon>
        <taxon>Bacteroidota</taxon>
        <taxon>Flavobacteriia</taxon>
        <taxon>Flavobacteriales</taxon>
        <taxon>Flavobacteriaceae</taxon>
        <taxon>Salinimicrobium</taxon>
    </lineage>
</organism>
<dbReference type="SUPFAM" id="SSF69118">
    <property type="entry name" value="AhpD-like"/>
    <property type="match status" value="1"/>
</dbReference>
<accession>A0A285X878</accession>
<dbReference type="Gene3D" id="1.20.1290.10">
    <property type="entry name" value="AhpD-like"/>
    <property type="match status" value="2"/>
</dbReference>
<reference evidence="2" key="1">
    <citation type="submission" date="2017-09" db="EMBL/GenBank/DDBJ databases">
        <authorList>
            <person name="Varghese N."/>
            <person name="Submissions S."/>
        </authorList>
    </citation>
    <scope>NUCLEOTIDE SEQUENCE [LARGE SCALE GENOMIC DNA]</scope>
    <source>
        <strain evidence="2">CGMCC 1.12641</strain>
    </source>
</reference>
<dbReference type="EMBL" id="OCMF01000004">
    <property type="protein sequence ID" value="SOC81226.1"/>
    <property type="molecule type" value="Genomic_DNA"/>
</dbReference>
<protein>
    <submittedName>
        <fullName evidence="1">Alkylhydroperoxidase family enzyme, contains CxxC motif</fullName>
    </submittedName>
</protein>
<dbReference type="Proteomes" id="UP000219193">
    <property type="component" value="Unassembled WGS sequence"/>
</dbReference>
<keyword evidence="2" id="KW-1185">Reference proteome</keyword>
<dbReference type="InterPro" id="IPR029032">
    <property type="entry name" value="AhpD-like"/>
</dbReference>
<gene>
    <name evidence="1" type="ORF">SAMN06296241_2800</name>
</gene>
<name>A0A285X878_9FLAO</name>
<evidence type="ECO:0000313" key="1">
    <source>
        <dbReference type="EMBL" id="SOC81226.1"/>
    </source>
</evidence>
<dbReference type="GO" id="GO:0004601">
    <property type="term" value="F:peroxidase activity"/>
    <property type="evidence" value="ECO:0007669"/>
    <property type="project" value="UniProtKB-KW"/>
</dbReference>
<dbReference type="OrthoDB" id="1257571at2"/>
<evidence type="ECO:0000313" key="2">
    <source>
        <dbReference type="Proteomes" id="UP000219193"/>
    </source>
</evidence>
<dbReference type="AlphaFoldDB" id="A0A285X878"/>
<proteinExistence type="predicted"/>
<keyword evidence="1" id="KW-0560">Oxidoreductase</keyword>
<keyword evidence="1" id="KW-0575">Peroxidase</keyword>
<dbReference type="RefSeq" id="WP_097056993.1">
    <property type="nucleotide sequence ID" value="NZ_OCMF01000004.1"/>
</dbReference>